<dbReference type="InterPro" id="IPR041700">
    <property type="entry name" value="OMP_b-brl_3"/>
</dbReference>
<dbReference type="RefSeq" id="WP_182953789.1">
    <property type="nucleotide sequence ID" value="NZ_WNXC01000001.1"/>
</dbReference>
<name>A0ABR6ESE4_9SPHI</name>
<reference evidence="2 3" key="1">
    <citation type="submission" date="2019-11" db="EMBL/GenBank/DDBJ databases">
        <title>Description of Pedobacter sp. LMG 31462T.</title>
        <authorList>
            <person name="Carlier A."/>
            <person name="Qi S."/>
            <person name="Vandamme P."/>
        </authorList>
    </citation>
    <scope>NUCLEOTIDE SEQUENCE [LARGE SCALE GENOMIC DNA]</scope>
    <source>
        <strain evidence="2 3">LMG 31462</strain>
    </source>
</reference>
<sequence>MNLNVNFVLRKQDVVQSQGSLSGGGRFEWKGLTPGKFFLLLSALGYANHRSEFDLDLKNPSLDLGKITLLLKAQLLEEVKIFATVQPITIKGDTTEYHARAFQSNPNDKVENLLKQLPGISIDKAGKLSAQGQTITKILVDGMEFFGDDPTLVTKNIRADMVDKLQVFEKQNDLATLTGVKDGKGARTLNITLKADRKKGYFGKVELGMGTDGYYGSQLMLNLFNGQQRIAVYGVAGNNGTTSLSWQDEVKYASSSVDLSVPGYQLDLGGYDELESRSGRYEGQGLPVARTSGLHYEDKWNKDKNSLNFNYKIGSLKTIGERGMSSQNSLPSEIVNTHTDQVFENEVFRQKLDGLLDFKLDSIASLKIVINAGLKNIHASTEALSTVAVIGPAQGLIVEQENLRYSIEKSSLQEIMSSILYLRKLEKKGRTVSLGLKSALVQRQMEGQLNSDTRIASAGVANRHELIDQDKTSAVSSKSLHTNVAYSEPLSTSMLLLVNYGLGFSKNSISRFSFDRRKELQFETPDPLYSNDFELKEFAQEAGLNFNLAKNKTLLNFGSKLTAVGLKQLDYFSNKPTDQQFLLWNRQLNFQYSLSPQSNIRFNYEGIAIAPPIAKLQPVLINDDPLHITQGNPFLKPSFSNRFFVGYQSYNESNGQLIGVFVNYGRVSSPIVNKMQVDTLGKIFTQFRNLFDQQSKSLNLSLFFDRKLKKLDLSAGINFNVNGNTGYNISNDSLNRLHDYTYKLQMRFSKLILNVYEFNLSFGPTYTVSGSSLQAKYPNNGSGFLLDGDFRVDLPLKFQLTATGAYQYLGKTAAFNQRFSRLMLNAAISKVFLKENALKVSFAGTDLLNQNVGFYRSIAGSLITQQISTVIRRYFMWAVAYDLHKMRSNSR</sequence>
<keyword evidence="3" id="KW-1185">Reference proteome</keyword>
<comment type="caution">
    <text evidence="2">The sequence shown here is derived from an EMBL/GenBank/DDBJ whole genome shotgun (WGS) entry which is preliminary data.</text>
</comment>
<evidence type="ECO:0000313" key="3">
    <source>
        <dbReference type="Proteomes" id="UP000636110"/>
    </source>
</evidence>
<evidence type="ECO:0000313" key="2">
    <source>
        <dbReference type="EMBL" id="MBB2148151.1"/>
    </source>
</evidence>
<dbReference type="Pfam" id="PF14905">
    <property type="entry name" value="OMP_b-brl_3"/>
    <property type="match status" value="1"/>
</dbReference>
<dbReference type="SUPFAM" id="SSF56935">
    <property type="entry name" value="Porins"/>
    <property type="match status" value="1"/>
</dbReference>
<evidence type="ECO:0000259" key="1">
    <source>
        <dbReference type="Pfam" id="PF14905"/>
    </source>
</evidence>
<accession>A0ABR6ESE4</accession>
<feature type="domain" description="Outer membrane protein beta-barrel" evidence="1">
    <location>
        <begin position="424"/>
        <end position="748"/>
    </location>
</feature>
<proteinExistence type="predicted"/>
<gene>
    <name evidence="2" type="ORF">GM920_04410</name>
</gene>
<dbReference type="Proteomes" id="UP000636110">
    <property type="component" value="Unassembled WGS sequence"/>
</dbReference>
<dbReference type="EMBL" id="WNXC01000001">
    <property type="protein sequence ID" value="MBB2148151.1"/>
    <property type="molecule type" value="Genomic_DNA"/>
</dbReference>
<organism evidence="2 3">
    <name type="scientific">Pedobacter gandavensis</name>
    <dbReference type="NCBI Taxonomy" id="2679963"/>
    <lineage>
        <taxon>Bacteria</taxon>
        <taxon>Pseudomonadati</taxon>
        <taxon>Bacteroidota</taxon>
        <taxon>Sphingobacteriia</taxon>
        <taxon>Sphingobacteriales</taxon>
        <taxon>Sphingobacteriaceae</taxon>
        <taxon>Pedobacter</taxon>
    </lineage>
</organism>
<protein>
    <submittedName>
        <fullName evidence="2">Outer membrane beta-barrel protein</fullName>
    </submittedName>
</protein>